<evidence type="ECO:0000313" key="7">
    <source>
        <dbReference type="Proteomes" id="UP000189055"/>
    </source>
</evidence>
<dbReference type="InterPro" id="IPR013324">
    <property type="entry name" value="RNA_pol_sigma_r3/r4-like"/>
</dbReference>
<keyword evidence="3 6" id="KW-0238">DNA-binding</keyword>
<reference evidence="6 7" key="1">
    <citation type="submission" date="2016-03" db="EMBL/GenBank/DDBJ databases">
        <title>Acetic acid bacteria sequencing.</title>
        <authorList>
            <person name="Brandt J."/>
            <person name="Jakob F."/>
            <person name="Vogel R.F."/>
        </authorList>
    </citation>
    <scope>NUCLEOTIDE SEQUENCE [LARGE SCALE GENOMIC DNA]</scope>
    <source>
        <strain evidence="6 7">TMW2.1084</strain>
    </source>
</reference>
<dbReference type="PANTHER" id="PTHR34294:SF1">
    <property type="entry name" value="TRANSCRIPTIONAL REGULATOR LSRR"/>
    <property type="match status" value="1"/>
</dbReference>
<dbReference type="SUPFAM" id="SSF88659">
    <property type="entry name" value="Sigma3 and sigma4 domains of RNA polymerase sigma factors"/>
    <property type="match status" value="1"/>
</dbReference>
<accession>A0A1U9LBY0</accession>
<dbReference type="InterPro" id="IPR007324">
    <property type="entry name" value="Sugar-bd_dom_put"/>
</dbReference>
<evidence type="ECO:0000259" key="5">
    <source>
        <dbReference type="Pfam" id="PF04198"/>
    </source>
</evidence>
<dbReference type="RefSeq" id="WP_077929853.1">
    <property type="nucleotide sequence ID" value="NZ_CP014687.1"/>
</dbReference>
<proteinExistence type="inferred from homology"/>
<dbReference type="KEGG" id="aper:A0U91_01495"/>
<evidence type="ECO:0000256" key="2">
    <source>
        <dbReference type="ARBA" id="ARBA00023015"/>
    </source>
</evidence>
<dbReference type="InterPro" id="IPR036388">
    <property type="entry name" value="WH-like_DNA-bd_sf"/>
</dbReference>
<sequence length="314" mass="34130">MQRETGPSDRVIAETAWLYYVKNMTQGEIATRMGLSRPTVISYIKQAKAREIVCIRLSGEHFRLNATADALTERFGLESAHVIPVDGLSEDGSLAEVCQAAAQVLLEFIQPGDQLGVSWGKTLSLLSDYVPYWPVENLTVRQLIGSMANPLLPTSERCSVEIANRIGALCINLNAPAICSSVLLADLLKAEPIIHDQLEKLSDCNKAIYTVSPATPDSHVTHFKIASVRDIENYTKRGATGIIAGRFIDAEGQPVLGEIDTRLIGADHATLRQMEGLLVVSGQHKLEATRAALRGGFAKKLVIDEDLAQSLLDS</sequence>
<dbReference type="InterPro" id="IPR051054">
    <property type="entry name" value="SorC_transcr_regulators"/>
</dbReference>
<evidence type="ECO:0000256" key="4">
    <source>
        <dbReference type="ARBA" id="ARBA00023163"/>
    </source>
</evidence>
<dbReference type="AlphaFoldDB" id="A0A1U9LBY0"/>
<dbReference type="Gene3D" id="1.10.10.10">
    <property type="entry name" value="Winged helix-like DNA-binding domain superfamily/Winged helix DNA-binding domain"/>
    <property type="match status" value="1"/>
</dbReference>
<dbReference type="STRING" id="1076596.A0U91_01495"/>
<name>A0A1U9LBY0_9PROT</name>
<dbReference type="GO" id="GO:0030246">
    <property type="term" value="F:carbohydrate binding"/>
    <property type="evidence" value="ECO:0007669"/>
    <property type="project" value="InterPro"/>
</dbReference>
<dbReference type="Proteomes" id="UP000189055">
    <property type="component" value="Chromosome"/>
</dbReference>
<gene>
    <name evidence="6" type="ORF">A0U91_01495</name>
</gene>
<feature type="domain" description="Sugar-binding" evidence="5">
    <location>
        <begin position="66"/>
        <end position="312"/>
    </location>
</feature>
<dbReference type="GO" id="GO:0003677">
    <property type="term" value="F:DNA binding"/>
    <property type="evidence" value="ECO:0007669"/>
    <property type="project" value="UniProtKB-KW"/>
</dbReference>
<dbReference type="SUPFAM" id="SSF100950">
    <property type="entry name" value="NagB/RpiA/CoA transferase-like"/>
    <property type="match status" value="1"/>
</dbReference>
<organism evidence="6 7">
    <name type="scientific">Acetobacter persici</name>
    <dbReference type="NCBI Taxonomy" id="1076596"/>
    <lineage>
        <taxon>Bacteria</taxon>
        <taxon>Pseudomonadati</taxon>
        <taxon>Pseudomonadota</taxon>
        <taxon>Alphaproteobacteria</taxon>
        <taxon>Acetobacterales</taxon>
        <taxon>Acetobacteraceae</taxon>
        <taxon>Acetobacter</taxon>
    </lineage>
</organism>
<evidence type="ECO:0000256" key="1">
    <source>
        <dbReference type="ARBA" id="ARBA00010466"/>
    </source>
</evidence>
<evidence type="ECO:0000313" key="6">
    <source>
        <dbReference type="EMBL" id="AQT03912.1"/>
    </source>
</evidence>
<comment type="similarity">
    <text evidence="1">Belongs to the SorC transcriptional regulatory family.</text>
</comment>
<keyword evidence="4" id="KW-0804">Transcription</keyword>
<protein>
    <submittedName>
        <fullName evidence="6">DNA-binding transcriptional regulator</fullName>
    </submittedName>
</protein>
<evidence type="ECO:0000256" key="3">
    <source>
        <dbReference type="ARBA" id="ARBA00023125"/>
    </source>
</evidence>
<dbReference type="InterPro" id="IPR037171">
    <property type="entry name" value="NagB/RpiA_transferase-like"/>
</dbReference>
<dbReference type="PANTHER" id="PTHR34294">
    <property type="entry name" value="TRANSCRIPTIONAL REGULATOR-RELATED"/>
    <property type="match status" value="1"/>
</dbReference>
<dbReference type="Pfam" id="PF04198">
    <property type="entry name" value="Sugar-bind"/>
    <property type="match status" value="1"/>
</dbReference>
<dbReference type="EMBL" id="CP014687">
    <property type="protein sequence ID" value="AQT03912.1"/>
    <property type="molecule type" value="Genomic_DNA"/>
</dbReference>
<dbReference type="Gene3D" id="3.40.50.1360">
    <property type="match status" value="1"/>
</dbReference>
<keyword evidence="2" id="KW-0805">Transcription regulation</keyword>